<feature type="compositionally biased region" description="Basic and acidic residues" evidence="1">
    <location>
        <begin position="105"/>
        <end position="120"/>
    </location>
</feature>
<organism evidence="2 3">
    <name type="scientific">Boletus reticuloceps</name>
    <dbReference type="NCBI Taxonomy" id="495285"/>
    <lineage>
        <taxon>Eukaryota</taxon>
        <taxon>Fungi</taxon>
        <taxon>Dikarya</taxon>
        <taxon>Basidiomycota</taxon>
        <taxon>Agaricomycotina</taxon>
        <taxon>Agaricomycetes</taxon>
        <taxon>Agaricomycetidae</taxon>
        <taxon>Boletales</taxon>
        <taxon>Boletineae</taxon>
        <taxon>Boletaceae</taxon>
        <taxon>Boletoideae</taxon>
        <taxon>Boletus</taxon>
    </lineage>
</organism>
<name>A0A8I2YQD9_9AGAM</name>
<dbReference type="InterPro" id="IPR007304">
    <property type="entry name" value="TAP46-like"/>
</dbReference>
<evidence type="ECO:0000313" key="2">
    <source>
        <dbReference type="EMBL" id="KAG6376271.1"/>
    </source>
</evidence>
<dbReference type="Gene3D" id="1.25.40.540">
    <property type="entry name" value="TAP42-like family"/>
    <property type="match status" value="1"/>
</dbReference>
<gene>
    <name evidence="2" type="ORF">JVT61DRAFT_2247</name>
</gene>
<evidence type="ECO:0000313" key="3">
    <source>
        <dbReference type="Proteomes" id="UP000683000"/>
    </source>
</evidence>
<accession>A0A8I2YQD9</accession>
<dbReference type="InterPro" id="IPR038511">
    <property type="entry name" value="TAP42/TAP46-like_sf"/>
</dbReference>
<sequence length="151" mass="17570">MSYQRTERALYGQQSSSIRDAAKRREVKIRQYKAEKDLRTRIEVIRRRRRRLVPEDRSLSDFDLRATLLLLRLFYAQACAQLEAVDQEIQLLRNAPTPPPLPKPPTDERQEETKDQEGMWRLEAAQKPPSRGPLLDPHGKVGTDKYGCELS</sequence>
<keyword evidence="3" id="KW-1185">Reference proteome</keyword>
<proteinExistence type="predicted"/>
<dbReference type="Proteomes" id="UP000683000">
    <property type="component" value="Unassembled WGS sequence"/>
</dbReference>
<feature type="region of interest" description="Disordered" evidence="1">
    <location>
        <begin position="93"/>
        <end position="151"/>
    </location>
</feature>
<reference evidence="2" key="1">
    <citation type="submission" date="2021-03" db="EMBL/GenBank/DDBJ databases">
        <title>Evolutionary innovations through gain and loss of genes in the ectomycorrhizal Boletales.</title>
        <authorList>
            <person name="Wu G."/>
            <person name="Miyauchi S."/>
            <person name="Morin E."/>
            <person name="Yang Z.-L."/>
            <person name="Xu J."/>
            <person name="Martin F.M."/>
        </authorList>
    </citation>
    <scope>NUCLEOTIDE SEQUENCE</scope>
    <source>
        <strain evidence="2">BR01</strain>
    </source>
</reference>
<dbReference type="AlphaFoldDB" id="A0A8I2YQD9"/>
<dbReference type="EMBL" id="JAGFBS010000012">
    <property type="protein sequence ID" value="KAG6376271.1"/>
    <property type="molecule type" value="Genomic_DNA"/>
</dbReference>
<dbReference type="PANTHER" id="PTHR10933:SF9">
    <property type="entry name" value="IMMUNOGLOBULIN-BINDING PROTEIN 1"/>
    <property type="match status" value="1"/>
</dbReference>
<dbReference type="GO" id="GO:0051721">
    <property type="term" value="F:protein phosphatase 2A binding"/>
    <property type="evidence" value="ECO:0007669"/>
    <property type="project" value="TreeGrafter"/>
</dbReference>
<dbReference type="OrthoDB" id="10261753at2759"/>
<dbReference type="GO" id="GO:0005829">
    <property type="term" value="C:cytosol"/>
    <property type="evidence" value="ECO:0007669"/>
    <property type="project" value="TreeGrafter"/>
</dbReference>
<feature type="compositionally biased region" description="Basic and acidic residues" evidence="1">
    <location>
        <begin position="137"/>
        <end position="151"/>
    </location>
</feature>
<protein>
    <submittedName>
        <fullName evidence="2">Uncharacterized protein</fullName>
    </submittedName>
</protein>
<comment type="caution">
    <text evidence="2">The sequence shown here is derived from an EMBL/GenBank/DDBJ whole genome shotgun (WGS) entry which is preliminary data.</text>
</comment>
<dbReference type="PANTHER" id="PTHR10933">
    <property type="entry name" value="IMMUNOGLOBULIN-BINDING PROTEIN 1"/>
    <property type="match status" value="1"/>
</dbReference>
<dbReference type="GO" id="GO:0035303">
    <property type="term" value="P:regulation of dephosphorylation"/>
    <property type="evidence" value="ECO:0007669"/>
    <property type="project" value="TreeGrafter"/>
</dbReference>
<dbReference type="Pfam" id="PF04177">
    <property type="entry name" value="TAP42"/>
    <property type="match status" value="1"/>
</dbReference>
<evidence type="ECO:0000256" key="1">
    <source>
        <dbReference type="SAM" id="MobiDB-lite"/>
    </source>
</evidence>
<dbReference type="GO" id="GO:0009966">
    <property type="term" value="P:regulation of signal transduction"/>
    <property type="evidence" value="ECO:0007669"/>
    <property type="project" value="InterPro"/>
</dbReference>